<proteinExistence type="predicted"/>
<accession>A0A0S2JYV7</accession>
<keyword evidence="3" id="KW-1185">Reference proteome</keyword>
<dbReference type="AlphaFoldDB" id="A0A0S2JYV7"/>
<dbReference type="PATRIC" id="fig|161398.10.peg.862"/>
<dbReference type="STRING" id="161398.PP2015_848"/>
<name>A0A0S2JYV7_9GAMM</name>
<feature type="compositionally biased region" description="Polar residues" evidence="1">
    <location>
        <begin position="1"/>
        <end position="16"/>
    </location>
</feature>
<evidence type="ECO:0000313" key="3">
    <source>
        <dbReference type="Proteomes" id="UP000061457"/>
    </source>
</evidence>
<reference evidence="2 3" key="1">
    <citation type="submission" date="2015-11" db="EMBL/GenBank/DDBJ databases">
        <authorList>
            <person name="Zhang Y."/>
            <person name="Guo Z."/>
        </authorList>
    </citation>
    <scope>NUCLEOTIDE SEQUENCE [LARGE SCALE GENOMIC DNA]</scope>
    <source>
        <strain evidence="2 3">KCTC 12086</strain>
    </source>
</reference>
<dbReference type="EMBL" id="CP013187">
    <property type="protein sequence ID" value="ALO41367.1"/>
    <property type="molecule type" value="Genomic_DNA"/>
</dbReference>
<dbReference type="KEGG" id="pphe:PP2015_848"/>
<feature type="compositionally biased region" description="Low complexity" evidence="1">
    <location>
        <begin position="31"/>
        <end position="48"/>
    </location>
</feature>
<dbReference type="OrthoDB" id="9808013at2"/>
<gene>
    <name evidence="2" type="ORF">PP2015_848</name>
</gene>
<sequence length="153" mass="17280">MSNQSKKQSLLGQVNPQQKKRQSSQKKKRISPQQQRAAMAQAQLAQPQLNTPPKQKGIKRWITFGIIALLIIVFPKPQLITYEKLGVVATSVYWSALPGLDPVIFDSSLHPRPALDKNTLYLCINKHDPDTCQKYQIIKKEGFFSALKVLISN</sequence>
<dbReference type="Proteomes" id="UP000061457">
    <property type="component" value="Chromosome I"/>
</dbReference>
<evidence type="ECO:0000313" key="2">
    <source>
        <dbReference type="EMBL" id="ALO41367.1"/>
    </source>
</evidence>
<protein>
    <submittedName>
        <fullName evidence="2">Uncharacterized protein</fullName>
    </submittedName>
</protein>
<feature type="region of interest" description="Disordered" evidence="1">
    <location>
        <begin position="1"/>
        <end position="54"/>
    </location>
</feature>
<evidence type="ECO:0000256" key="1">
    <source>
        <dbReference type="SAM" id="MobiDB-lite"/>
    </source>
</evidence>
<feature type="compositionally biased region" description="Basic residues" evidence="1">
    <location>
        <begin position="18"/>
        <end position="30"/>
    </location>
</feature>
<organism evidence="2 3">
    <name type="scientific">Pseudoalteromonas phenolica</name>
    <dbReference type="NCBI Taxonomy" id="161398"/>
    <lineage>
        <taxon>Bacteria</taxon>
        <taxon>Pseudomonadati</taxon>
        <taxon>Pseudomonadota</taxon>
        <taxon>Gammaproteobacteria</taxon>
        <taxon>Alteromonadales</taxon>
        <taxon>Pseudoalteromonadaceae</taxon>
        <taxon>Pseudoalteromonas</taxon>
    </lineage>
</organism>
<dbReference type="RefSeq" id="WP_058029112.1">
    <property type="nucleotide sequence ID" value="NZ_CP013187.1"/>
</dbReference>